<sequence>MERSTKATKSTQTFLTGESLSKLLMPKKPIMISPCSQTDAIDTDAERLVPNCGKMTHDCLNVVVDVIELPKQPEAIEFENSDAVQQSVGESDCENSSYEEFMATSDYDSELDEDSKEHDEPIMLTSTKSIKDQLKFIICEESIVKTFSVCMECGNQCSLFIRSRVGSCCVICIACTSSAAHNISWSTGPLMNRLPALNLLIASSIRSTGMECNKTLRFMESLNILCFKRRELSNIQSGYVIPAVFNVWKLKQQKLLIGIKNKSIIKASDMRVDSPGHSGLLRAGSTHDVERNVVLDTQCGSGHSSCKESLKRQLTYLEEANNKVKKLVTDRHVQVSAYMANEKPAIDHKYDVWHVAKGAKKKLLKATKNRNLRPSNLGWGLFCSNMQFNENSKGDQAKTKQGDDRWFVVYPKAFKGEKPIARQVKECPTFSYIQEIQLESLELRQKYRTLKKAKLHAMEVRPKEPMSFVEKYQSGNQPESKAPIDARRHSRFPQPAYPEGESDII</sequence>
<dbReference type="OrthoDB" id="5973657at2759"/>
<dbReference type="Proteomes" id="UP001152795">
    <property type="component" value="Unassembled WGS sequence"/>
</dbReference>
<comment type="caution">
    <text evidence="1">The sequence shown here is derived from an EMBL/GenBank/DDBJ whole genome shotgun (WGS) entry which is preliminary data.</text>
</comment>
<evidence type="ECO:0000313" key="2">
    <source>
        <dbReference type="Proteomes" id="UP001152795"/>
    </source>
</evidence>
<keyword evidence="2" id="KW-1185">Reference proteome</keyword>
<organism evidence="1 2">
    <name type="scientific">Paramuricea clavata</name>
    <name type="common">Red gorgonian</name>
    <name type="synonym">Violescent sea-whip</name>
    <dbReference type="NCBI Taxonomy" id="317549"/>
    <lineage>
        <taxon>Eukaryota</taxon>
        <taxon>Metazoa</taxon>
        <taxon>Cnidaria</taxon>
        <taxon>Anthozoa</taxon>
        <taxon>Octocorallia</taxon>
        <taxon>Malacalcyonacea</taxon>
        <taxon>Plexauridae</taxon>
        <taxon>Paramuricea</taxon>
    </lineage>
</organism>
<evidence type="ECO:0000313" key="1">
    <source>
        <dbReference type="EMBL" id="CAB4025134.1"/>
    </source>
</evidence>
<accession>A0A7D9L3Q3</accession>
<dbReference type="AlphaFoldDB" id="A0A7D9L3Q3"/>
<dbReference type="EMBL" id="CACRXK020013432">
    <property type="protein sequence ID" value="CAB4025134.1"/>
    <property type="molecule type" value="Genomic_DNA"/>
</dbReference>
<name>A0A7D9L3Q3_PARCT</name>
<proteinExistence type="predicted"/>
<gene>
    <name evidence="1" type="ORF">PACLA_8A002737</name>
</gene>
<reference evidence="1" key="1">
    <citation type="submission" date="2020-04" db="EMBL/GenBank/DDBJ databases">
        <authorList>
            <person name="Alioto T."/>
            <person name="Alioto T."/>
            <person name="Gomez Garrido J."/>
        </authorList>
    </citation>
    <scope>NUCLEOTIDE SEQUENCE</scope>
    <source>
        <strain evidence="1">A484AB</strain>
    </source>
</reference>
<dbReference type="PANTHER" id="PTHR31751">
    <property type="entry name" value="SI:CH211-108C17.2-RELATED-RELATED"/>
    <property type="match status" value="1"/>
</dbReference>
<protein>
    <submittedName>
        <fullName evidence="1">Uncharacterized protein</fullName>
    </submittedName>
</protein>
<dbReference type="PANTHER" id="PTHR31751:SF42">
    <property type="entry name" value="PROTEIN CBG10204"/>
    <property type="match status" value="1"/>
</dbReference>